<dbReference type="EMBL" id="JAQIZT010000010">
    <property type="protein sequence ID" value="KAJ6983044.1"/>
    <property type="molecule type" value="Genomic_DNA"/>
</dbReference>
<proteinExistence type="predicted"/>
<name>A0AAD6MCN9_9ROSI</name>
<reference evidence="1" key="1">
    <citation type="journal article" date="2023" name="Mol. Ecol. Resour.">
        <title>Chromosome-level genome assembly of a triploid poplar Populus alba 'Berolinensis'.</title>
        <authorList>
            <person name="Chen S."/>
            <person name="Yu Y."/>
            <person name="Wang X."/>
            <person name="Wang S."/>
            <person name="Zhang T."/>
            <person name="Zhou Y."/>
            <person name="He R."/>
            <person name="Meng N."/>
            <person name="Wang Y."/>
            <person name="Liu W."/>
            <person name="Liu Z."/>
            <person name="Liu J."/>
            <person name="Guo Q."/>
            <person name="Huang H."/>
            <person name="Sederoff R.R."/>
            <person name="Wang G."/>
            <person name="Qu G."/>
            <person name="Chen S."/>
        </authorList>
    </citation>
    <scope>NUCLEOTIDE SEQUENCE</scope>
    <source>
        <strain evidence="1">SC-2020</strain>
    </source>
</reference>
<evidence type="ECO:0000313" key="2">
    <source>
        <dbReference type="Proteomes" id="UP001164929"/>
    </source>
</evidence>
<dbReference type="Proteomes" id="UP001164929">
    <property type="component" value="Chromosome 10"/>
</dbReference>
<evidence type="ECO:0000313" key="1">
    <source>
        <dbReference type="EMBL" id="KAJ6983044.1"/>
    </source>
</evidence>
<dbReference type="AlphaFoldDB" id="A0AAD6MCN9"/>
<keyword evidence="2" id="KW-1185">Reference proteome</keyword>
<organism evidence="1 2">
    <name type="scientific">Populus alba x Populus x berolinensis</name>
    <dbReference type="NCBI Taxonomy" id="444605"/>
    <lineage>
        <taxon>Eukaryota</taxon>
        <taxon>Viridiplantae</taxon>
        <taxon>Streptophyta</taxon>
        <taxon>Embryophyta</taxon>
        <taxon>Tracheophyta</taxon>
        <taxon>Spermatophyta</taxon>
        <taxon>Magnoliopsida</taxon>
        <taxon>eudicotyledons</taxon>
        <taxon>Gunneridae</taxon>
        <taxon>Pentapetalae</taxon>
        <taxon>rosids</taxon>
        <taxon>fabids</taxon>
        <taxon>Malpighiales</taxon>
        <taxon>Salicaceae</taxon>
        <taxon>Saliceae</taxon>
        <taxon>Populus</taxon>
    </lineage>
</organism>
<protein>
    <submittedName>
        <fullName evidence="1">Uncharacterized protein</fullName>
    </submittedName>
</protein>
<accession>A0AAD6MCN9</accession>
<gene>
    <name evidence="1" type="ORF">NC653_025999</name>
</gene>
<comment type="caution">
    <text evidence="1">The sequence shown here is derived from an EMBL/GenBank/DDBJ whole genome shotgun (WGS) entry which is preliminary data.</text>
</comment>
<sequence length="65" mass="7207">MNDQKKNVLEMGMGEDEEGTQLLGRLTSNLLGIRLNSYSTPLKMAADEPKWPLQLRLAAVKAGTY</sequence>